<keyword evidence="2 9" id="KW-0813">Transport</keyword>
<dbReference type="HAMAP" id="MF_01463_B">
    <property type="entry name" value="SecD_B"/>
    <property type="match status" value="1"/>
</dbReference>
<keyword evidence="6 9" id="KW-1133">Transmembrane helix</keyword>
<feature type="domain" description="Protein export membrane protein SecD/SecF C-terminal" evidence="10">
    <location>
        <begin position="443"/>
        <end position="611"/>
    </location>
</feature>
<keyword evidence="5 9" id="KW-0653">Protein transport</keyword>
<dbReference type="PANTHER" id="PTHR30081:SF1">
    <property type="entry name" value="PROTEIN TRANSLOCASE SUBUNIT SECD"/>
    <property type="match status" value="1"/>
</dbReference>
<evidence type="ECO:0000256" key="6">
    <source>
        <dbReference type="ARBA" id="ARBA00022989"/>
    </source>
</evidence>
<comment type="similarity">
    <text evidence="9">Belongs to the SecD/SecF family. SecD subfamily.</text>
</comment>
<evidence type="ECO:0000256" key="3">
    <source>
        <dbReference type="ARBA" id="ARBA00022475"/>
    </source>
</evidence>
<sequence length="624" mass="66417">MLEFPKWKYAVMFLVLFASALYSLPNLYPKQPAVQISVTRGAIEEGLAARIDQRLKAEGIAGASVGPDGDGLIVRLPGTDAQTKAAEVLKQELGSRYTVALNLASSVPAWLSGLGGKPMTLGLDLQGGVHFLMEVDQKAALEKRENAYLDEIRGALRDAKFGDYDASRGVDGIAIRLKNPQDLLRAESLLMKGFPALQFSQPDSGNGLLLKAQATPAEAKRIADGAVDQNITILRNRIDALGVSEPVIQRQGGNRIIVQLPGVQDTAEAKDSIGATATLEYRAQIGDLGQAAEALSSGIVPPEARLYFMRETNPDGSRIPILLSRRVIVSGDQLVDATPISDPQTGRPAVSIKLDASGGKRMFNHTLENVGKNMAVVYVERVPETKIVGGQTVKTVRINEDVINSATIQGVFGKDFQTTGLDPQEAERLSKQLKAGALAAPMDFVQERVVGPSLGAENVKRGVQAVLYSFVFVMVFFVLYYRMFGLITNIALLLNLLLVVAVMSLFGATLTLPGFAGIALTVGMSVDANVLINERIREELRLGNTPLASIAAGYDKASGTIADANVTALLGGIAMAAFGSGPIRGFGITLIIGILTSMYTAVSVSRGVATLIYGGRRKLAKLSI</sequence>
<protein>
    <recommendedName>
        <fullName evidence="9">Protein translocase subunit SecD</fullName>
    </recommendedName>
</protein>
<evidence type="ECO:0000313" key="14">
    <source>
        <dbReference type="EMBL" id="GGF85245.1"/>
    </source>
</evidence>
<evidence type="ECO:0000256" key="4">
    <source>
        <dbReference type="ARBA" id="ARBA00022692"/>
    </source>
</evidence>
<dbReference type="AlphaFoldDB" id="A0A917FJV8"/>
<dbReference type="SUPFAM" id="SSF82866">
    <property type="entry name" value="Multidrug efflux transporter AcrB transmembrane domain"/>
    <property type="match status" value="1"/>
</dbReference>
<keyword evidence="8 9" id="KW-0472">Membrane</keyword>
<dbReference type="InterPro" id="IPR054384">
    <property type="entry name" value="SecDF_P1_head"/>
</dbReference>
<dbReference type="FunFam" id="3.30.70.3400:FF:000003">
    <property type="entry name" value="Preprotein translocase subunit SecD"/>
    <property type="match status" value="1"/>
</dbReference>
<dbReference type="Pfam" id="PF21760">
    <property type="entry name" value="SecD_1st"/>
    <property type="match status" value="1"/>
</dbReference>
<dbReference type="InterPro" id="IPR022813">
    <property type="entry name" value="SecD/SecF_arch_bac"/>
</dbReference>
<reference evidence="14" key="2">
    <citation type="submission" date="2020-09" db="EMBL/GenBank/DDBJ databases">
        <authorList>
            <person name="Sun Q."/>
            <person name="Zhou Y."/>
        </authorList>
    </citation>
    <scope>NUCLEOTIDE SEQUENCE</scope>
    <source>
        <strain evidence="14">CGMCC 1.12726</strain>
    </source>
</reference>
<dbReference type="Gene3D" id="3.30.70.3400">
    <property type="match status" value="1"/>
</dbReference>
<dbReference type="Pfam" id="PF22599">
    <property type="entry name" value="SecDF_P1_head"/>
    <property type="match status" value="1"/>
</dbReference>
<keyword evidence="7 9" id="KW-0811">Translocation</keyword>
<dbReference type="EMBL" id="BMFO01000001">
    <property type="protein sequence ID" value="GGF85245.1"/>
    <property type="molecule type" value="Genomic_DNA"/>
</dbReference>
<evidence type="ECO:0000259" key="11">
    <source>
        <dbReference type="Pfam" id="PF13721"/>
    </source>
</evidence>
<dbReference type="GO" id="GO:0006605">
    <property type="term" value="P:protein targeting"/>
    <property type="evidence" value="ECO:0007669"/>
    <property type="project" value="UniProtKB-UniRule"/>
</dbReference>
<dbReference type="FunFam" id="1.20.1640.10:FF:000004">
    <property type="entry name" value="Protein translocase subunit SecD"/>
    <property type="match status" value="1"/>
</dbReference>
<evidence type="ECO:0000259" key="12">
    <source>
        <dbReference type="Pfam" id="PF21760"/>
    </source>
</evidence>
<feature type="transmembrane region" description="Helical" evidence="9">
    <location>
        <begin position="586"/>
        <end position="613"/>
    </location>
</feature>
<feature type="domain" description="Protein translocase subunit SecDF P1" evidence="12">
    <location>
        <begin position="227"/>
        <end position="283"/>
    </location>
</feature>
<proteinExistence type="inferred from homology"/>
<dbReference type="InterPro" id="IPR022646">
    <property type="entry name" value="SecD/SecF_CS"/>
</dbReference>
<keyword evidence="3 9" id="KW-1003">Cell membrane</keyword>
<dbReference type="NCBIfam" id="TIGR00916">
    <property type="entry name" value="2A0604s01"/>
    <property type="match status" value="1"/>
</dbReference>
<feature type="transmembrane region" description="Helical" evidence="9">
    <location>
        <begin position="465"/>
        <end position="483"/>
    </location>
</feature>
<evidence type="ECO:0000256" key="2">
    <source>
        <dbReference type="ARBA" id="ARBA00022448"/>
    </source>
</evidence>
<dbReference type="PANTHER" id="PTHR30081">
    <property type="entry name" value="PROTEIN-EXPORT MEMBRANE PROTEIN SEC"/>
    <property type="match status" value="1"/>
</dbReference>
<dbReference type="InterPro" id="IPR055344">
    <property type="entry name" value="SecD_SecF_C_bact"/>
</dbReference>
<evidence type="ECO:0000259" key="13">
    <source>
        <dbReference type="Pfam" id="PF22599"/>
    </source>
</evidence>
<comment type="subunit">
    <text evidence="9">Forms a complex with SecF. Part of the essential Sec protein translocation apparatus which comprises SecA, SecYEG and auxiliary proteins SecDF-YajC and YidC.</text>
</comment>
<evidence type="ECO:0000256" key="5">
    <source>
        <dbReference type="ARBA" id="ARBA00022927"/>
    </source>
</evidence>
<evidence type="ECO:0000259" key="10">
    <source>
        <dbReference type="Pfam" id="PF02355"/>
    </source>
</evidence>
<dbReference type="Proteomes" id="UP000632858">
    <property type="component" value="Unassembled WGS sequence"/>
</dbReference>
<dbReference type="InterPro" id="IPR005791">
    <property type="entry name" value="SecD"/>
</dbReference>
<reference evidence="14" key="1">
    <citation type="journal article" date="2014" name="Int. J. Syst. Evol. Microbiol.">
        <title>Complete genome sequence of Corynebacterium casei LMG S-19264T (=DSM 44701T), isolated from a smear-ripened cheese.</title>
        <authorList>
            <consortium name="US DOE Joint Genome Institute (JGI-PGF)"/>
            <person name="Walter F."/>
            <person name="Albersmeier A."/>
            <person name="Kalinowski J."/>
            <person name="Ruckert C."/>
        </authorList>
    </citation>
    <scope>NUCLEOTIDE SEQUENCE</scope>
    <source>
        <strain evidence="14">CGMCC 1.12726</strain>
    </source>
</reference>
<dbReference type="InterPro" id="IPR048631">
    <property type="entry name" value="SecD_1st"/>
</dbReference>
<evidence type="ECO:0000256" key="9">
    <source>
        <dbReference type="HAMAP-Rule" id="MF_01463"/>
    </source>
</evidence>
<dbReference type="GO" id="GO:0005886">
    <property type="term" value="C:plasma membrane"/>
    <property type="evidence" value="ECO:0007669"/>
    <property type="project" value="UniProtKB-SubCell"/>
</dbReference>
<comment type="subcellular location">
    <subcellularLocation>
        <location evidence="1 9">Cell membrane</location>
        <topology evidence="1 9">Multi-pass membrane protein</topology>
    </subcellularLocation>
</comment>
<keyword evidence="4 9" id="KW-0812">Transmembrane</keyword>
<feature type="domain" description="SecDF P1 head subdomain" evidence="13">
    <location>
        <begin position="317"/>
        <end position="440"/>
    </location>
</feature>
<name>A0A917FJV8_9GAMM</name>
<dbReference type="InterPro" id="IPR048634">
    <property type="entry name" value="SecD_SecF_C"/>
</dbReference>
<evidence type="ECO:0000313" key="15">
    <source>
        <dbReference type="Proteomes" id="UP000632858"/>
    </source>
</evidence>
<dbReference type="GO" id="GO:0015450">
    <property type="term" value="F:protein-transporting ATPase activity"/>
    <property type="evidence" value="ECO:0007669"/>
    <property type="project" value="InterPro"/>
</dbReference>
<gene>
    <name evidence="9 14" type="primary">secD</name>
    <name evidence="14" type="ORF">GCM10010960_04030</name>
</gene>
<dbReference type="Gene3D" id="3.30.70.260">
    <property type="match status" value="1"/>
</dbReference>
<dbReference type="Pfam" id="PF02355">
    <property type="entry name" value="SecD_SecF_C"/>
    <property type="match status" value="1"/>
</dbReference>
<dbReference type="GO" id="GO:0043952">
    <property type="term" value="P:protein transport by the Sec complex"/>
    <property type="evidence" value="ECO:0007669"/>
    <property type="project" value="UniProtKB-UniRule"/>
</dbReference>
<evidence type="ECO:0000256" key="8">
    <source>
        <dbReference type="ARBA" id="ARBA00023136"/>
    </source>
</evidence>
<feature type="domain" description="SecD export protein N-terminal TM" evidence="11">
    <location>
        <begin position="3"/>
        <end position="101"/>
    </location>
</feature>
<dbReference type="NCBIfam" id="TIGR01129">
    <property type="entry name" value="secD"/>
    <property type="match status" value="1"/>
</dbReference>
<dbReference type="Pfam" id="PF07549">
    <property type="entry name" value="Sec_GG"/>
    <property type="match status" value="1"/>
</dbReference>
<comment type="caution">
    <text evidence="9">Lacks conserved residue(s) required for the propagation of feature annotation.</text>
</comment>
<dbReference type="RefSeq" id="WP_188447207.1">
    <property type="nucleotide sequence ID" value="NZ_BMFO01000001.1"/>
</dbReference>
<dbReference type="Gene3D" id="3.30.70.3220">
    <property type="match status" value="1"/>
</dbReference>
<comment type="function">
    <text evidence="9">Part of the Sec protein translocase complex. Interacts with the SecYEG preprotein conducting channel. SecDF uses the proton motive force (PMF) to complete protein translocation after the ATP-dependent function of SecA.</text>
</comment>
<evidence type="ECO:0000256" key="1">
    <source>
        <dbReference type="ARBA" id="ARBA00004651"/>
    </source>
</evidence>
<dbReference type="InterPro" id="IPR027398">
    <property type="entry name" value="SecD-TM"/>
</dbReference>
<organism evidence="14 15">
    <name type="scientific">Arenimonas maotaiensis</name>
    <dbReference type="NCBI Taxonomy" id="1446479"/>
    <lineage>
        <taxon>Bacteria</taxon>
        <taxon>Pseudomonadati</taxon>
        <taxon>Pseudomonadota</taxon>
        <taxon>Gammaproteobacteria</taxon>
        <taxon>Lysobacterales</taxon>
        <taxon>Lysobacteraceae</taxon>
        <taxon>Arenimonas</taxon>
    </lineage>
</organism>
<keyword evidence="15" id="KW-1185">Reference proteome</keyword>
<dbReference type="Gene3D" id="3.30.1360.200">
    <property type="match status" value="1"/>
</dbReference>
<feature type="transmembrane region" description="Helical" evidence="9">
    <location>
        <begin position="490"/>
        <end position="508"/>
    </location>
</feature>
<dbReference type="GO" id="GO:0065002">
    <property type="term" value="P:intracellular protein transmembrane transport"/>
    <property type="evidence" value="ECO:0007669"/>
    <property type="project" value="UniProtKB-UniRule"/>
</dbReference>
<evidence type="ECO:0000256" key="7">
    <source>
        <dbReference type="ARBA" id="ARBA00023010"/>
    </source>
</evidence>
<dbReference type="Gene3D" id="1.20.1640.10">
    <property type="entry name" value="Multidrug efflux transporter AcrB transmembrane domain"/>
    <property type="match status" value="1"/>
</dbReference>
<comment type="caution">
    <text evidence="14">The sequence shown here is derived from an EMBL/GenBank/DDBJ whole genome shotgun (WGS) entry which is preliminary data.</text>
</comment>
<accession>A0A917FJV8</accession>
<dbReference type="Pfam" id="PF13721">
    <property type="entry name" value="SecD-TM1"/>
    <property type="match status" value="1"/>
</dbReference>